<reference evidence="1 2" key="1">
    <citation type="submission" date="2020-01" db="EMBL/GenBank/DDBJ databases">
        <title>Genome sequencing of strain KACC 21265.</title>
        <authorList>
            <person name="Heo J."/>
            <person name="Kim S.-J."/>
            <person name="Kim J.-S."/>
            <person name="Hong S.-B."/>
            <person name="Kwon S.-W."/>
        </authorList>
    </citation>
    <scope>NUCLEOTIDE SEQUENCE [LARGE SCALE GENOMIC DNA]</scope>
    <source>
        <strain evidence="1 2">KACC 21265</strain>
    </source>
</reference>
<name>A0A857JD62_9BURK</name>
<dbReference type="InterPro" id="IPR010710">
    <property type="entry name" value="DUF1289"/>
</dbReference>
<dbReference type="KEGG" id="xyk:GT347_15865"/>
<dbReference type="PANTHER" id="PTHR35175:SF2">
    <property type="entry name" value="DUF1289 DOMAIN-CONTAINING PROTEIN"/>
    <property type="match status" value="1"/>
</dbReference>
<sequence length="63" mass="7262">MAFDRCTVPVPSPCISVCRMNEDRSLCQGCFRSLDEIRIWSRSDAQERRAIWTRLLARAGMAE</sequence>
<organism evidence="1 2">
    <name type="scientific">Xylophilus rhododendri</name>
    <dbReference type="NCBI Taxonomy" id="2697032"/>
    <lineage>
        <taxon>Bacteria</taxon>
        <taxon>Pseudomonadati</taxon>
        <taxon>Pseudomonadota</taxon>
        <taxon>Betaproteobacteria</taxon>
        <taxon>Burkholderiales</taxon>
        <taxon>Xylophilus</taxon>
    </lineage>
</organism>
<evidence type="ECO:0000313" key="1">
    <source>
        <dbReference type="EMBL" id="QHJ01578.1"/>
    </source>
</evidence>
<dbReference type="RefSeq" id="WP_160555386.1">
    <property type="nucleotide sequence ID" value="NZ_CP047650.1"/>
</dbReference>
<accession>A0A857JD62</accession>
<protein>
    <submittedName>
        <fullName evidence="1">DUF1289 domain-containing protein</fullName>
    </submittedName>
</protein>
<proteinExistence type="predicted"/>
<keyword evidence="2" id="KW-1185">Reference proteome</keyword>
<dbReference type="AlphaFoldDB" id="A0A857JD62"/>
<evidence type="ECO:0000313" key="2">
    <source>
        <dbReference type="Proteomes" id="UP000464787"/>
    </source>
</evidence>
<dbReference type="PANTHER" id="PTHR35175">
    <property type="entry name" value="DUF1289 DOMAIN-CONTAINING PROTEIN"/>
    <property type="match status" value="1"/>
</dbReference>
<dbReference type="EMBL" id="CP047650">
    <property type="protein sequence ID" value="QHJ01578.1"/>
    <property type="molecule type" value="Genomic_DNA"/>
</dbReference>
<dbReference type="Proteomes" id="UP000464787">
    <property type="component" value="Chromosome"/>
</dbReference>
<gene>
    <name evidence="1" type="ORF">GT347_15865</name>
</gene>
<dbReference type="Pfam" id="PF06945">
    <property type="entry name" value="DUF1289"/>
    <property type="match status" value="1"/>
</dbReference>